<name>A0A832X5S4_9ARCH</name>
<evidence type="ECO:0000256" key="1">
    <source>
        <dbReference type="SAM" id="Phobius"/>
    </source>
</evidence>
<feature type="transmembrane region" description="Helical" evidence="1">
    <location>
        <begin position="21"/>
        <end position="39"/>
    </location>
</feature>
<dbReference type="InterPro" id="IPR018638">
    <property type="entry name" value="DUF2061_membrane"/>
</dbReference>
<organism evidence="3 4">
    <name type="scientific">Candidatus Naiadarchaeum limnaeum</name>
    <dbReference type="NCBI Taxonomy" id="2756139"/>
    <lineage>
        <taxon>Archaea</taxon>
        <taxon>Candidatus Undinarchaeota</taxon>
        <taxon>Candidatus Undinarchaeia</taxon>
        <taxon>Candidatus Naiadarchaeales</taxon>
        <taxon>Candidatus Naiadarchaeaceae</taxon>
        <taxon>Candidatus Naiadarchaeum</taxon>
    </lineage>
</organism>
<evidence type="ECO:0000259" key="2">
    <source>
        <dbReference type="Pfam" id="PF09834"/>
    </source>
</evidence>
<gene>
    <name evidence="3" type="ORF">H1016_00970</name>
</gene>
<feature type="transmembrane region" description="Helical" evidence="1">
    <location>
        <begin position="45"/>
        <end position="62"/>
    </location>
</feature>
<keyword evidence="1" id="KW-0472">Membrane</keyword>
<feature type="domain" description="DUF2061" evidence="2">
    <location>
        <begin position="17"/>
        <end position="68"/>
    </location>
</feature>
<sequence>MRKEKKFTYFSTHKRSILKSATFWSVSIAVDLIVFYLIFKQVETSLIVTVVGNLTGFTIYYFHERIWNKLHWGKRAHPHS</sequence>
<reference evidence="3 4" key="1">
    <citation type="journal article" name="Nat. Commun.">
        <title>Undinarchaeota illuminate DPANN phylogeny and the impact of gene transfer on archaeal evolution.</title>
        <authorList>
            <person name="Dombrowski N."/>
            <person name="Williams T.A."/>
            <person name="Sun J."/>
            <person name="Woodcroft B.J."/>
            <person name="Lee J.H."/>
            <person name="Minh B.Q."/>
            <person name="Rinke C."/>
            <person name="Spang A."/>
        </authorList>
    </citation>
    <scope>NUCLEOTIDE SEQUENCE [LARGE SCALE GENOMIC DNA]</scope>
    <source>
        <strain evidence="3">MAG_bin1129</strain>
    </source>
</reference>
<protein>
    <submittedName>
        <fullName evidence="3">DUF2061 domain-containing protein</fullName>
    </submittedName>
</protein>
<dbReference type="Proteomes" id="UP000646946">
    <property type="component" value="Unassembled WGS sequence"/>
</dbReference>
<dbReference type="Pfam" id="PF09834">
    <property type="entry name" value="DUF2061"/>
    <property type="match status" value="1"/>
</dbReference>
<proteinExistence type="predicted"/>
<dbReference type="EMBL" id="DVAB01000008">
    <property type="protein sequence ID" value="HIK00095.1"/>
    <property type="molecule type" value="Genomic_DNA"/>
</dbReference>
<evidence type="ECO:0000313" key="3">
    <source>
        <dbReference type="EMBL" id="HIK00095.1"/>
    </source>
</evidence>
<keyword evidence="4" id="KW-1185">Reference proteome</keyword>
<keyword evidence="1" id="KW-1133">Transmembrane helix</keyword>
<evidence type="ECO:0000313" key="4">
    <source>
        <dbReference type="Proteomes" id="UP000646946"/>
    </source>
</evidence>
<comment type="caution">
    <text evidence="3">The sequence shown here is derived from an EMBL/GenBank/DDBJ whole genome shotgun (WGS) entry which is preliminary data.</text>
</comment>
<dbReference type="AlphaFoldDB" id="A0A832X5S4"/>
<accession>A0A832X5S4</accession>
<keyword evidence="1" id="KW-0812">Transmembrane</keyword>